<keyword evidence="3" id="KW-0378">Hydrolase</keyword>
<feature type="compositionally biased region" description="Basic and acidic residues" evidence="9">
    <location>
        <begin position="534"/>
        <end position="552"/>
    </location>
</feature>
<dbReference type="GO" id="GO:0070210">
    <property type="term" value="C:Rpd3L-Expanded complex"/>
    <property type="evidence" value="ECO:0007669"/>
    <property type="project" value="TreeGrafter"/>
</dbReference>
<evidence type="ECO:0000313" key="12">
    <source>
        <dbReference type="Proteomes" id="UP000242814"/>
    </source>
</evidence>
<name>A0A1D2J445_PARBR</name>
<evidence type="ECO:0000256" key="5">
    <source>
        <dbReference type="ARBA" id="ARBA00023015"/>
    </source>
</evidence>
<keyword evidence="5" id="KW-0805">Transcription regulation</keyword>
<evidence type="ECO:0000256" key="4">
    <source>
        <dbReference type="ARBA" id="ARBA00022853"/>
    </source>
</evidence>
<sequence>MALVSHACARTTEIDKAAESPQWGVDTSRIGPRARSLLWRIIRALSHIWATRHPLSLFFLSQGISGTEHDNIVNIINTKFALFETCLLALRMARSTIVQEYAPPPVAQTTLTTDRKTAHEIENEGFKRPKGYTVSWHANPLVEPHHFGSSHPMKPWRLTLTKQIVMAYGMHHAMDLYKTRQATYEEMAEFHSSEYLDFLQSVIPADMDDTALSDRISSFNIGDDCPVFDGLFNYCSHYAGGTLDAARKLCNNQSAIAINWSGGLHHAKKSEASGFCYINDIVLGILQLLRLYPRVMYIDIDVHHGDGVEQAFWSTDRVLTVSFHKYDKTNFFPGTGGLDDTGPPNPLNPGAHHALNVPLHDGIEDGDYVSLFQSIIGPCIRTYQPGAIVLQCGADSLGCDRLGCFNLNIRAHGACVAYTKTFGLPTLVLGGGGYTPRNVSRLWAYETAICIDAASQLNPKLPDCLPFRNHFKPDCTLFPPLSDMRRLENRNTKAYLEIVTQTVLEQLRYLKGAPSVQMRHIPPDIMGLREDVEKEIEEEKERLEEEKEEREGAGSSGGKCSKRKGLEKGLGISGELYA</sequence>
<evidence type="ECO:0000256" key="3">
    <source>
        <dbReference type="ARBA" id="ARBA00022801"/>
    </source>
</evidence>
<accession>A0A1D2J445</accession>
<dbReference type="InterPro" id="IPR003084">
    <property type="entry name" value="HDAC_I/II"/>
</dbReference>
<dbReference type="Pfam" id="PF00850">
    <property type="entry name" value="Hist_deacetyl"/>
    <property type="match status" value="1"/>
</dbReference>
<dbReference type="VEuPathDB" id="FungiDB:PADG_04376"/>
<dbReference type="SUPFAM" id="SSF52768">
    <property type="entry name" value="Arginase/deacetylase"/>
    <property type="match status" value="1"/>
</dbReference>
<dbReference type="GO" id="GO:0141221">
    <property type="term" value="F:histone deacetylase activity, hydrolytic mechanism"/>
    <property type="evidence" value="ECO:0007669"/>
    <property type="project" value="UniProtKB-EC"/>
</dbReference>
<dbReference type="PANTHER" id="PTHR10625">
    <property type="entry name" value="HISTONE DEACETYLASE HDAC1-RELATED"/>
    <property type="match status" value="1"/>
</dbReference>
<evidence type="ECO:0000256" key="2">
    <source>
        <dbReference type="ARBA" id="ARBA00012111"/>
    </source>
</evidence>
<dbReference type="AlphaFoldDB" id="A0A1D2J445"/>
<dbReference type="EMBL" id="LZYO01000602">
    <property type="protein sequence ID" value="ODH13053.1"/>
    <property type="molecule type" value="Genomic_DNA"/>
</dbReference>
<protein>
    <recommendedName>
        <fullName evidence="2">histone deacetylase</fullName>
        <ecNumber evidence="2">3.5.1.98</ecNumber>
    </recommendedName>
</protein>
<evidence type="ECO:0000259" key="10">
    <source>
        <dbReference type="Pfam" id="PF00850"/>
    </source>
</evidence>
<keyword evidence="6" id="KW-0804">Transcription</keyword>
<dbReference type="FunFam" id="3.40.800.20:FF:000007">
    <property type="entry name" value="Histone deacetylase"/>
    <property type="match status" value="1"/>
</dbReference>
<dbReference type="InterPro" id="IPR000286">
    <property type="entry name" value="HDACs"/>
</dbReference>
<dbReference type="InterPro" id="IPR023801">
    <property type="entry name" value="His_deacetylse_dom"/>
</dbReference>
<evidence type="ECO:0000256" key="7">
    <source>
        <dbReference type="ARBA" id="ARBA00023242"/>
    </source>
</evidence>
<evidence type="ECO:0000256" key="9">
    <source>
        <dbReference type="SAM" id="MobiDB-lite"/>
    </source>
</evidence>
<dbReference type="EC" id="3.5.1.98" evidence="2"/>
<gene>
    <name evidence="11" type="ORF">ACO22_07647</name>
</gene>
<dbReference type="Proteomes" id="UP000242814">
    <property type="component" value="Unassembled WGS sequence"/>
</dbReference>
<comment type="caution">
    <text evidence="11">The sequence shown here is derived from an EMBL/GenBank/DDBJ whole genome shotgun (WGS) entry which is preliminary data.</text>
</comment>
<comment type="similarity">
    <text evidence="8">Belongs to the histone deacetylase family. HD Type 1 subfamily.</text>
</comment>
<keyword evidence="7" id="KW-0539">Nucleus</keyword>
<evidence type="ECO:0000256" key="8">
    <source>
        <dbReference type="ARBA" id="ARBA00061569"/>
    </source>
</evidence>
<dbReference type="Gene3D" id="3.40.800.20">
    <property type="entry name" value="Histone deacetylase domain"/>
    <property type="match status" value="1"/>
</dbReference>
<dbReference type="VEuPathDB" id="FungiDB:PABG_01095"/>
<evidence type="ECO:0000256" key="6">
    <source>
        <dbReference type="ARBA" id="ARBA00023163"/>
    </source>
</evidence>
<dbReference type="GO" id="GO:0034967">
    <property type="term" value="C:Set3 complex"/>
    <property type="evidence" value="ECO:0007669"/>
    <property type="project" value="UniProtKB-ARBA"/>
</dbReference>
<comment type="subcellular location">
    <subcellularLocation>
        <location evidence="1">Nucleus</location>
    </subcellularLocation>
</comment>
<dbReference type="PANTHER" id="PTHR10625:SF36">
    <property type="entry name" value="HISTONE DEACETYLASE 3"/>
    <property type="match status" value="1"/>
</dbReference>
<feature type="region of interest" description="Disordered" evidence="9">
    <location>
        <begin position="534"/>
        <end position="578"/>
    </location>
</feature>
<dbReference type="GO" id="GO:0040029">
    <property type="term" value="P:epigenetic regulation of gene expression"/>
    <property type="evidence" value="ECO:0007669"/>
    <property type="project" value="TreeGrafter"/>
</dbReference>
<dbReference type="InterPro" id="IPR023696">
    <property type="entry name" value="Ureohydrolase_dom_sf"/>
</dbReference>
<reference evidence="11 12" key="1">
    <citation type="submission" date="2016-06" db="EMBL/GenBank/DDBJ databases">
        <authorList>
            <person name="Kjaerup R.B."/>
            <person name="Dalgaard T.S."/>
            <person name="Juul-Madsen H.R."/>
        </authorList>
    </citation>
    <scope>NUCLEOTIDE SEQUENCE [LARGE SCALE GENOMIC DNA]</scope>
    <source>
        <strain evidence="11 12">Pb300</strain>
    </source>
</reference>
<proteinExistence type="inferred from homology"/>
<evidence type="ECO:0000313" key="11">
    <source>
        <dbReference type="EMBL" id="ODH13053.1"/>
    </source>
</evidence>
<keyword evidence="4" id="KW-0156">Chromatin regulator</keyword>
<dbReference type="PRINTS" id="PR01270">
    <property type="entry name" value="HDASUPER"/>
</dbReference>
<dbReference type="PRINTS" id="PR01271">
    <property type="entry name" value="HISDACETLASE"/>
</dbReference>
<dbReference type="InterPro" id="IPR037138">
    <property type="entry name" value="His_deacetylse_dom_sf"/>
</dbReference>
<feature type="domain" description="Histone deacetylase" evidence="10">
    <location>
        <begin position="151"/>
        <end position="449"/>
    </location>
</feature>
<evidence type="ECO:0000256" key="1">
    <source>
        <dbReference type="ARBA" id="ARBA00004123"/>
    </source>
</evidence>
<organism evidence="11 12">
    <name type="scientific">Paracoccidioides brasiliensis</name>
    <dbReference type="NCBI Taxonomy" id="121759"/>
    <lineage>
        <taxon>Eukaryota</taxon>
        <taxon>Fungi</taxon>
        <taxon>Dikarya</taxon>
        <taxon>Ascomycota</taxon>
        <taxon>Pezizomycotina</taxon>
        <taxon>Eurotiomycetes</taxon>
        <taxon>Eurotiomycetidae</taxon>
        <taxon>Onygenales</taxon>
        <taxon>Ajellomycetaceae</taxon>
        <taxon>Paracoccidioides</taxon>
    </lineage>
</organism>